<dbReference type="Pfam" id="PF01535">
    <property type="entry name" value="PPR"/>
    <property type="match status" value="1"/>
</dbReference>
<keyword evidence="4" id="KW-1133">Transmembrane helix</keyword>
<reference evidence="6 7" key="1">
    <citation type="submission" date="2017-09" db="EMBL/GenBank/DDBJ databases">
        <title>WGS assembly of Aquilegia coerulea Goldsmith.</title>
        <authorList>
            <person name="Hodges S."/>
            <person name="Kramer E."/>
            <person name="Nordborg M."/>
            <person name="Tomkins J."/>
            <person name="Borevitz J."/>
            <person name="Derieg N."/>
            <person name="Yan J."/>
            <person name="Mihaltcheva S."/>
            <person name="Hayes R.D."/>
            <person name="Rokhsar D."/>
        </authorList>
    </citation>
    <scope>NUCLEOTIDE SEQUENCE [LARGE SCALE GENOMIC DNA]</scope>
    <source>
        <strain evidence="7">cv. Goldsmith</strain>
    </source>
</reference>
<organism evidence="6 7">
    <name type="scientific">Aquilegia coerulea</name>
    <name type="common">Rocky mountain columbine</name>
    <dbReference type="NCBI Taxonomy" id="218851"/>
    <lineage>
        <taxon>Eukaryota</taxon>
        <taxon>Viridiplantae</taxon>
        <taxon>Streptophyta</taxon>
        <taxon>Embryophyta</taxon>
        <taxon>Tracheophyta</taxon>
        <taxon>Spermatophyta</taxon>
        <taxon>Magnoliopsida</taxon>
        <taxon>Ranunculales</taxon>
        <taxon>Ranunculaceae</taxon>
        <taxon>Thalictroideae</taxon>
        <taxon>Aquilegia</taxon>
    </lineage>
</organism>
<proteinExistence type="inferred from homology"/>
<evidence type="ECO:0000256" key="1">
    <source>
        <dbReference type="ARBA" id="ARBA00007626"/>
    </source>
</evidence>
<evidence type="ECO:0000313" key="7">
    <source>
        <dbReference type="Proteomes" id="UP000230069"/>
    </source>
</evidence>
<dbReference type="NCBIfam" id="TIGR00756">
    <property type="entry name" value="PPR"/>
    <property type="match status" value="4"/>
</dbReference>
<dbReference type="InterPro" id="IPR002885">
    <property type="entry name" value="PPR_rpt"/>
</dbReference>
<name>A0A2G5F4T3_AQUCA</name>
<evidence type="ECO:0000256" key="2">
    <source>
        <dbReference type="ARBA" id="ARBA00022737"/>
    </source>
</evidence>
<dbReference type="InterPro" id="IPR011990">
    <property type="entry name" value="TPR-like_helical_dom_sf"/>
</dbReference>
<feature type="transmembrane region" description="Helical" evidence="4">
    <location>
        <begin position="468"/>
        <end position="490"/>
    </location>
</feature>
<feature type="domain" description="Pentatricopeptide repeat-containing protein-mitochondrial" evidence="5">
    <location>
        <begin position="118"/>
        <end position="211"/>
    </location>
</feature>
<evidence type="ECO:0000256" key="3">
    <source>
        <dbReference type="PROSITE-ProRule" id="PRU00708"/>
    </source>
</evidence>
<keyword evidence="7" id="KW-1185">Reference proteome</keyword>
<dbReference type="FunCoup" id="A0A2G5F4T3">
    <property type="interactions" value="74"/>
</dbReference>
<feature type="repeat" description="PPR" evidence="3">
    <location>
        <begin position="188"/>
        <end position="222"/>
    </location>
</feature>
<dbReference type="PANTHER" id="PTHR47936:SF3">
    <property type="entry name" value="PENTACOTRIPEPTIDE-REPEAT REGION OF PRORP DOMAIN-CONTAINING PROTEIN"/>
    <property type="match status" value="1"/>
</dbReference>
<feature type="repeat" description="PPR" evidence="3">
    <location>
        <begin position="118"/>
        <end position="152"/>
    </location>
</feature>
<dbReference type="STRING" id="218851.A0A2G5F4T3"/>
<evidence type="ECO:0000256" key="4">
    <source>
        <dbReference type="SAM" id="Phobius"/>
    </source>
</evidence>
<evidence type="ECO:0000259" key="5">
    <source>
        <dbReference type="Pfam" id="PF23276"/>
    </source>
</evidence>
<feature type="transmembrane region" description="Helical" evidence="4">
    <location>
        <begin position="502"/>
        <end position="520"/>
    </location>
</feature>
<protein>
    <recommendedName>
        <fullName evidence="5">Pentatricopeptide repeat-containing protein-mitochondrial domain-containing protein</fullName>
    </recommendedName>
</protein>
<feature type="repeat" description="PPR" evidence="3">
    <location>
        <begin position="153"/>
        <end position="187"/>
    </location>
</feature>
<dbReference type="InterPro" id="IPR056894">
    <property type="entry name" value="AtTam38"/>
</dbReference>
<dbReference type="InParanoid" id="A0A2G5F4T3"/>
<dbReference type="Pfam" id="PF12854">
    <property type="entry name" value="PPR_1"/>
    <property type="match status" value="1"/>
</dbReference>
<feature type="repeat" description="PPR" evidence="3">
    <location>
        <begin position="223"/>
        <end position="257"/>
    </location>
</feature>
<dbReference type="EMBL" id="KZ305019">
    <property type="protein sequence ID" value="PIA63033.1"/>
    <property type="molecule type" value="Genomic_DNA"/>
</dbReference>
<evidence type="ECO:0000313" key="6">
    <source>
        <dbReference type="EMBL" id="PIA63033.1"/>
    </source>
</evidence>
<sequence length="533" mass="59628">MFLRRKTPLNPSTQFTSLLRITSRHFSMYLNRNPNKTDSISDHDDDEPSSAYYDELINNAGRSGDFTTLHHLFNKRYKDGCFNTSNTFKFLTETDTDINTDLDDLLQTLSNLDKGFARKNAFDCLISHLCKTNNIDEALRVIDTMIEKEIGVKACTFHPLLNTLTREKCFEEAWLVLDKMREIGIPVDIMAYNHILTAHCVKGDLVEAARVMEKILEDGLKEDSKTYDALVMGACRAGKVEGALVLLRKMEESGLPALYSTHAHVIKSLVGMGCFAQGVEFVKAFGGRNKGLDTENFGYLLSCLVRRKRVEEAKLVFEEMEKRGLVMGIKLRKLTVIILLTSTLLAIAEAAVPDSANGQPYLLTLSGIVGLAAVTDFITQPYSFSALNIYLGRTVLLDLSNWKKGFLAIGRFMGYLSKLSLPSDQMYGNHTLHFSVCILCYCGCSSRIDIPHPVDDNIACSKQSPIEAAALSAVGQFWLRLVVLISYYYISHHSKKLSKVRNLPAPLLVAALATGIHVAAKWTRFRHLTWMLS</sequence>
<dbReference type="InterPro" id="IPR057027">
    <property type="entry name" value="TPR_mt"/>
</dbReference>
<dbReference type="Proteomes" id="UP000230069">
    <property type="component" value="Unassembled WGS sequence"/>
</dbReference>
<dbReference type="PANTHER" id="PTHR47936">
    <property type="entry name" value="PPR_LONG DOMAIN-CONTAINING PROTEIN"/>
    <property type="match status" value="1"/>
</dbReference>
<dbReference type="Pfam" id="PF25114">
    <property type="entry name" value="AtTam38"/>
    <property type="match status" value="2"/>
</dbReference>
<dbReference type="Gene3D" id="1.25.40.10">
    <property type="entry name" value="Tetratricopeptide repeat domain"/>
    <property type="match status" value="3"/>
</dbReference>
<dbReference type="OrthoDB" id="185373at2759"/>
<dbReference type="PROSITE" id="PS51375">
    <property type="entry name" value="PPR"/>
    <property type="match status" value="5"/>
</dbReference>
<gene>
    <name evidence="6" type="ORF">AQUCO_00200809v1</name>
</gene>
<keyword evidence="4" id="KW-0812">Transmembrane</keyword>
<dbReference type="Pfam" id="PF23276">
    <property type="entry name" value="TPR_24"/>
    <property type="match status" value="1"/>
</dbReference>
<feature type="repeat" description="PPR" evidence="3">
    <location>
        <begin position="293"/>
        <end position="327"/>
    </location>
</feature>
<keyword evidence="4" id="KW-0472">Membrane</keyword>
<accession>A0A2G5F4T3</accession>
<dbReference type="AlphaFoldDB" id="A0A2G5F4T3"/>
<keyword evidence="2" id="KW-0677">Repeat</keyword>
<comment type="similarity">
    <text evidence="1">Belongs to the PPR family. P subfamily.</text>
</comment>